<evidence type="ECO:0000313" key="2">
    <source>
        <dbReference type="Proteomes" id="UP001150581"/>
    </source>
</evidence>
<sequence>MFKGKFSFVLVAAITAAAASASGHPAVDRANINANNAPLNLAAIAGGSDLDMITLMMLVTVETVTQFMRVASDYNIVPVDPTSAIEPTPAVDPTSTVEPTSATVDSSTGYADSGAEYQSEAYAASSVAPTADD</sequence>
<protein>
    <submittedName>
        <fullName evidence="1">Uncharacterized protein</fullName>
    </submittedName>
</protein>
<organism evidence="1 2">
    <name type="scientific">Kickxella alabastrina</name>
    <dbReference type="NCBI Taxonomy" id="61397"/>
    <lineage>
        <taxon>Eukaryota</taxon>
        <taxon>Fungi</taxon>
        <taxon>Fungi incertae sedis</taxon>
        <taxon>Zoopagomycota</taxon>
        <taxon>Kickxellomycotina</taxon>
        <taxon>Kickxellomycetes</taxon>
        <taxon>Kickxellales</taxon>
        <taxon>Kickxellaceae</taxon>
        <taxon>Kickxella</taxon>
    </lineage>
</organism>
<evidence type="ECO:0000313" key="1">
    <source>
        <dbReference type="EMBL" id="KAJ1889201.1"/>
    </source>
</evidence>
<gene>
    <name evidence="1" type="ORF">LPJ66_008164</name>
</gene>
<proteinExistence type="predicted"/>
<keyword evidence="2" id="KW-1185">Reference proteome</keyword>
<comment type="caution">
    <text evidence="1">The sequence shown here is derived from an EMBL/GenBank/DDBJ whole genome shotgun (WGS) entry which is preliminary data.</text>
</comment>
<accession>A0ACC1I7G5</accession>
<name>A0ACC1I7G5_9FUNG</name>
<dbReference type="EMBL" id="JANBPG010001591">
    <property type="protein sequence ID" value="KAJ1889201.1"/>
    <property type="molecule type" value="Genomic_DNA"/>
</dbReference>
<dbReference type="Proteomes" id="UP001150581">
    <property type="component" value="Unassembled WGS sequence"/>
</dbReference>
<reference evidence="1" key="1">
    <citation type="submission" date="2022-07" db="EMBL/GenBank/DDBJ databases">
        <title>Phylogenomic reconstructions and comparative analyses of Kickxellomycotina fungi.</title>
        <authorList>
            <person name="Reynolds N.K."/>
            <person name="Stajich J.E."/>
            <person name="Barry K."/>
            <person name="Grigoriev I.V."/>
            <person name="Crous P."/>
            <person name="Smith M.E."/>
        </authorList>
    </citation>
    <scope>NUCLEOTIDE SEQUENCE</scope>
    <source>
        <strain evidence="1">Benny 63K</strain>
    </source>
</reference>